<comment type="subcellular location">
    <subcellularLocation>
        <location evidence="1">Cell projection</location>
        <location evidence="1">Cilium</location>
    </subcellularLocation>
</comment>
<comment type="similarity">
    <text evidence="5">Belongs to the CFAP263 family.</text>
</comment>
<feature type="domain" description="CCDC113/CCDC96 coiled-coil" evidence="9">
    <location>
        <begin position="225"/>
        <end position="335"/>
    </location>
</feature>
<reference evidence="10" key="2">
    <citation type="submission" date="2025-09" db="UniProtKB">
        <authorList>
            <consortium name="Ensembl"/>
        </authorList>
    </citation>
    <scope>IDENTIFICATION</scope>
</reference>
<keyword evidence="4" id="KW-0966">Cell projection</keyword>
<feature type="region of interest" description="Disordered" evidence="8">
    <location>
        <begin position="63"/>
        <end position="84"/>
    </location>
</feature>
<dbReference type="PANTHER" id="PTHR15654:SF2">
    <property type="entry name" value="COILED-COIL DOMAIN-CONTAINING PROTEIN 113"/>
    <property type="match status" value="1"/>
</dbReference>
<dbReference type="PANTHER" id="PTHR15654">
    <property type="entry name" value="COILED-COIL DOMAIN-CONTAINING PROTEIN 113-RELATED"/>
    <property type="match status" value="1"/>
</dbReference>
<reference evidence="10" key="1">
    <citation type="submission" date="2025-08" db="UniProtKB">
        <authorList>
            <consortium name="Ensembl"/>
        </authorList>
    </citation>
    <scope>IDENTIFICATION</scope>
</reference>
<evidence type="ECO:0000256" key="6">
    <source>
        <dbReference type="ARBA" id="ARBA00044798"/>
    </source>
</evidence>
<evidence type="ECO:0000256" key="2">
    <source>
        <dbReference type="ARBA" id="ARBA00022794"/>
    </source>
</evidence>
<dbReference type="GO" id="GO:0036064">
    <property type="term" value="C:ciliary basal body"/>
    <property type="evidence" value="ECO:0007669"/>
    <property type="project" value="TreeGrafter"/>
</dbReference>
<evidence type="ECO:0000313" key="11">
    <source>
        <dbReference type="Proteomes" id="UP000694523"/>
    </source>
</evidence>
<dbReference type="InterPro" id="IPR051885">
    <property type="entry name" value="CC_CF"/>
</dbReference>
<evidence type="ECO:0000256" key="7">
    <source>
        <dbReference type="SAM" id="Coils"/>
    </source>
</evidence>
<keyword evidence="3 7" id="KW-0175">Coiled coil</keyword>
<sequence length="365" mass="42758">MEEDEAGDFLVKTGEKQAKNKDVTGGPKEALRIRVEELKIQNAALFAEKDMYEQFFSRLDPHDLATAENPRTKSGGHRWRQESQAEHQLTLQQKCYVALSEIAEIQQEREKIRRRYERNHDCGRDSIEEAELRQEDIRKAKNEFEYRLLKPLRENRLDLHAPEKVLQYIKDKSKINQIERCNLKTQSMLANEKRLLQLLQQRKDLGKADYEDFFQDFKDQHGEINLHEVHVNNIKTQQPLNSHKEKLHRVTSEMSNLSKGIKEKQQKLARLEEAIHCAEEECVKAQILNQHLKQQIADYEAPDTKQYMLIKEKHRKLQQSILTWERKVGVAEVNLSTDLSTLFFSFSVATKPYVGVISDGLENLQ</sequence>
<feature type="region of interest" description="Disordered" evidence="8">
    <location>
        <begin position="1"/>
        <end position="26"/>
    </location>
</feature>
<evidence type="ECO:0000256" key="3">
    <source>
        <dbReference type="ARBA" id="ARBA00023054"/>
    </source>
</evidence>
<dbReference type="Pfam" id="PF13870">
    <property type="entry name" value="CCDC113_CCDC96_CC"/>
    <property type="match status" value="1"/>
</dbReference>
<evidence type="ECO:0000259" key="9">
    <source>
        <dbReference type="Pfam" id="PF13870"/>
    </source>
</evidence>
<evidence type="ECO:0000313" key="10">
    <source>
        <dbReference type="Ensembl" id="ENSNMLP00000015634.1"/>
    </source>
</evidence>
<dbReference type="Proteomes" id="UP000694523">
    <property type="component" value="Unplaced"/>
</dbReference>
<dbReference type="GO" id="GO:0060271">
    <property type="term" value="P:cilium assembly"/>
    <property type="evidence" value="ECO:0007669"/>
    <property type="project" value="TreeGrafter"/>
</dbReference>
<keyword evidence="11" id="KW-1185">Reference proteome</keyword>
<dbReference type="GO" id="GO:0005930">
    <property type="term" value="C:axoneme"/>
    <property type="evidence" value="ECO:0007669"/>
    <property type="project" value="TreeGrafter"/>
</dbReference>
<organism evidence="10 11">
    <name type="scientific">Neogobius melanostomus</name>
    <name type="common">round goby</name>
    <dbReference type="NCBI Taxonomy" id="47308"/>
    <lineage>
        <taxon>Eukaryota</taxon>
        <taxon>Metazoa</taxon>
        <taxon>Chordata</taxon>
        <taxon>Craniata</taxon>
        <taxon>Vertebrata</taxon>
        <taxon>Euteleostomi</taxon>
        <taxon>Actinopterygii</taxon>
        <taxon>Neopterygii</taxon>
        <taxon>Teleostei</taxon>
        <taxon>Neoteleostei</taxon>
        <taxon>Acanthomorphata</taxon>
        <taxon>Gobiaria</taxon>
        <taxon>Gobiiformes</taxon>
        <taxon>Gobioidei</taxon>
        <taxon>Gobiidae</taxon>
        <taxon>Benthophilinae</taxon>
        <taxon>Neogobiini</taxon>
        <taxon>Neogobius</taxon>
    </lineage>
</organism>
<evidence type="ECO:0000256" key="4">
    <source>
        <dbReference type="ARBA" id="ARBA00023273"/>
    </source>
</evidence>
<evidence type="ECO:0000256" key="5">
    <source>
        <dbReference type="ARBA" id="ARBA00044506"/>
    </source>
</evidence>
<dbReference type="InterPro" id="IPR025254">
    <property type="entry name" value="CCDC113/CCDC96_CC"/>
</dbReference>
<feature type="coiled-coil region" evidence="7">
    <location>
        <begin position="254"/>
        <end position="295"/>
    </location>
</feature>
<dbReference type="Ensembl" id="ENSNMLT00000017581.1">
    <property type="protein sequence ID" value="ENSNMLP00000015634.1"/>
    <property type="gene ID" value="ENSNMLG00000010374.1"/>
</dbReference>
<dbReference type="AlphaFoldDB" id="A0A8C6T7N5"/>
<proteinExistence type="inferred from homology"/>
<evidence type="ECO:0000256" key="1">
    <source>
        <dbReference type="ARBA" id="ARBA00004138"/>
    </source>
</evidence>
<feature type="compositionally biased region" description="Basic and acidic residues" evidence="8">
    <location>
        <begin position="13"/>
        <end position="22"/>
    </location>
</feature>
<protein>
    <recommendedName>
        <fullName evidence="6">Cilia- and flagella-associated protein 263</fullName>
    </recommendedName>
</protein>
<keyword evidence="2" id="KW-0970">Cilium biogenesis/degradation</keyword>
<evidence type="ECO:0000256" key="8">
    <source>
        <dbReference type="SAM" id="MobiDB-lite"/>
    </source>
</evidence>
<accession>A0A8C6T7N5</accession>
<name>A0A8C6T7N5_9GOBI</name>